<accession>A0A8C5HAS9</accession>
<evidence type="ECO:0000256" key="1">
    <source>
        <dbReference type="ARBA" id="ARBA00004141"/>
    </source>
</evidence>
<evidence type="ECO:0000256" key="6">
    <source>
        <dbReference type="ARBA" id="ARBA00024193"/>
    </source>
</evidence>
<dbReference type="SMART" id="SM00271">
    <property type="entry name" value="DnaJ"/>
    <property type="match status" value="1"/>
</dbReference>
<dbReference type="Pfam" id="PF00226">
    <property type="entry name" value="DnaJ"/>
    <property type="match status" value="1"/>
</dbReference>
<evidence type="ECO:0000256" key="3">
    <source>
        <dbReference type="ARBA" id="ARBA00022989"/>
    </source>
</evidence>
<feature type="transmembrane region" description="Helical" evidence="8">
    <location>
        <begin position="196"/>
        <end position="215"/>
    </location>
</feature>
<reference evidence="10" key="2">
    <citation type="submission" date="2025-08" db="UniProtKB">
        <authorList>
            <consortium name="Ensembl"/>
        </authorList>
    </citation>
    <scope>IDENTIFICATION</scope>
</reference>
<dbReference type="Ensembl" id="ENSGWIT00000046300.1">
    <property type="protein sequence ID" value="ENSGWIP00000042674.1"/>
    <property type="gene ID" value="ENSGWIG00000021391.1"/>
</dbReference>
<keyword evidence="3 8" id="KW-1133">Transmembrane helix</keyword>
<dbReference type="PRINTS" id="PR00625">
    <property type="entry name" value="JDOMAIN"/>
</dbReference>
<reference evidence="10" key="1">
    <citation type="submission" date="2020-06" db="EMBL/GenBank/DDBJ databases">
        <authorList>
            <consortium name="Wellcome Sanger Institute Data Sharing"/>
        </authorList>
    </citation>
    <scope>NUCLEOTIDE SEQUENCE [LARGE SCALE GENOMIC DNA]</scope>
</reference>
<dbReference type="InterPro" id="IPR036869">
    <property type="entry name" value="J_dom_sf"/>
</dbReference>
<evidence type="ECO:0000259" key="9">
    <source>
        <dbReference type="PROSITE" id="PS50076"/>
    </source>
</evidence>
<evidence type="ECO:0000256" key="4">
    <source>
        <dbReference type="ARBA" id="ARBA00023136"/>
    </source>
</evidence>
<evidence type="ECO:0000256" key="8">
    <source>
        <dbReference type="SAM" id="Phobius"/>
    </source>
</evidence>
<dbReference type="SUPFAM" id="SSF46565">
    <property type="entry name" value="Chaperone J-domain"/>
    <property type="match status" value="1"/>
</dbReference>
<proteinExistence type="inferred from homology"/>
<dbReference type="Proteomes" id="UP000694680">
    <property type="component" value="Chromosome 12"/>
</dbReference>
<dbReference type="GO" id="GO:0005789">
    <property type="term" value="C:endoplasmic reticulum membrane"/>
    <property type="evidence" value="ECO:0007669"/>
    <property type="project" value="TreeGrafter"/>
</dbReference>
<evidence type="ECO:0000313" key="10">
    <source>
        <dbReference type="Ensembl" id="ENSGWIP00000042674.1"/>
    </source>
</evidence>
<dbReference type="InterPro" id="IPR044632">
    <property type="entry name" value="DNAJC25-like"/>
</dbReference>
<keyword evidence="2 8" id="KW-0812">Transmembrane</keyword>
<keyword evidence="4 8" id="KW-0472">Membrane</keyword>
<evidence type="ECO:0000256" key="2">
    <source>
        <dbReference type="ARBA" id="ARBA00022692"/>
    </source>
</evidence>
<reference evidence="10" key="3">
    <citation type="submission" date="2025-09" db="UniProtKB">
        <authorList>
            <consortium name="Ensembl"/>
        </authorList>
    </citation>
    <scope>IDENTIFICATION</scope>
</reference>
<dbReference type="PANTHER" id="PTHR44176">
    <property type="entry name" value="DNAJ HOMOLOG SUBFAMILY C MEMBER 25"/>
    <property type="match status" value="1"/>
</dbReference>
<name>A0A8C5HAS9_GOUWI</name>
<keyword evidence="11" id="KW-1185">Reference proteome</keyword>
<sequence>MKHLCPSSRGRGWFLSTVKRQLCCYYASARRGLMTQQCDRPAAVMSTSVDRISEGDGLFPASPRPGAAPRCLLALLLCVSLLPAVTALVEGLYCGTEVCYDVLGVSREASKAEVARAYRQLARRYHPDRVKRGEAGAEGETPESAHQKFLLIATAYETLKDEDTRRDYDYMLDHPEEYYQHYYTYYRRRLAPKVDVRVVILVTVCAISIFQYYSWHNSYNDAINYLMTVPKYRIQATEIAKQQGLLNRTKEKGKNRRSKEEIREQEEEVIRDIIKNKIDIKGGYQKPNLSDILLCQIVLFPYYLTTYLAWYASWVYRFTLCREEYGDQEKFFIIRRYMRMSQSQFDSMEDSLKQTFLEKQLWIKDNYESYKKEQEEEMKVKMATDPRMKRYRRWMKNEGPGRLTFIDE</sequence>
<evidence type="ECO:0000256" key="5">
    <source>
        <dbReference type="ARBA" id="ARBA00023186"/>
    </source>
</evidence>
<comment type="similarity">
    <text evidence="6">Belongs to the DNAJC25 family.</text>
</comment>
<gene>
    <name evidence="10" type="primary">dnajc25</name>
</gene>
<dbReference type="GO" id="GO:0006457">
    <property type="term" value="P:protein folding"/>
    <property type="evidence" value="ECO:0007669"/>
    <property type="project" value="InterPro"/>
</dbReference>
<dbReference type="PANTHER" id="PTHR44176:SF1">
    <property type="entry name" value="DNAJ HOMOLOG SUBFAMILY C MEMBER 25"/>
    <property type="match status" value="1"/>
</dbReference>
<dbReference type="InterPro" id="IPR001623">
    <property type="entry name" value="DnaJ_domain"/>
</dbReference>
<dbReference type="AlphaFoldDB" id="A0A8C5HAS9"/>
<dbReference type="Gene3D" id="1.10.287.110">
    <property type="entry name" value="DnaJ domain"/>
    <property type="match status" value="1"/>
</dbReference>
<dbReference type="CDD" id="cd06257">
    <property type="entry name" value="DnaJ"/>
    <property type="match status" value="1"/>
</dbReference>
<dbReference type="FunFam" id="1.10.287.110:FF:000036">
    <property type="entry name" value="dnaJ homolog subfamily C member 25"/>
    <property type="match status" value="1"/>
</dbReference>
<evidence type="ECO:0000256" key="7">
    <source>
        <dbReference type="ARBA" id="ARBA00024246"/>
    </source>
</evidence>
<keyword evidence="5" id="KW-0143">Chaperone</keyword>
<dbReference type="PROSITE" id="PS50076">
    <property type="entry name" value="DNAJ_2"/>
    <property type="match status" value="1"/>
</dbReference>
<evidence type="ECO:0000313" key="11">
    <source>
        <dbReference type="Proteomes" id="UP000694680"/>
    </source>
</evidence>
<protein>
    <recommendedName>
        <fullName evidence="7">DnaJ homolog subfamily C member 25</fullName>
    </recommendedName>
</protein>
<comment type="subcellular location">
    <subcellularLocation>
        <location evidence="1">Membrane</location>
        <topology evidence="1">Multi-pass membrane protein</topology>
    </subcellularLocation>
</comment>
<organism evidence="10 11">
    <name type="scientific">Gouania willdenowi</name>
    <name type="common">Blunt-snouted clingfish</name>
    <name type="synonym">Lepadogaster willdenowi</name>
    <dbReference type="NCBI Taxonomy" id="441366"/>
    <lineage>
        <taxon>Eukaryota</taxon>
        <taxon>Metazoa</taxon>
        <taxon>Chordata</taxon>
        <taxon>Craniata</taxon>
        <taxon>Vertebrata</taxon>
        <taxon>Euteleostomi</taxon>
        <taxon>Actinopterygii</taxon>
        <taxon>Neopterygii</taxon>
        <taxon>Teleostei</taxon>
        <taxon>Neoteleostei</taxon>
        <taxon>Acanthomorphata</taxon>
        <taxon>Ovalentaria</taxon>
        <taxon>Blenniimorphae</taxon>
        <taxon>Blenniiformes</taxon>
        <taxon>Gobiesocoidei</taxon>
        <taxon>Gobiesocidae</taxon>
        <taxon>Gobiesocinae</taxon>
        <taxon>Gouania</taxon>
    </lineage>
</organism>
<feature type="domain" description="J" evidence="9">
    <location>
        <begin position="98"/>
        <end position="172"/>
    </location>
</feature>